<feature type="domain" description="Glycoside hydrolase family 3 N-terminal" evidence="8">
    <location>
        <begin position="119"/>
        <end position="469"/>
    </location>
</feature>
<dbReference type="GO" id="GO:0009251">
    <property type="term" value="P:glucan catabolic process"/>
    <property type="evidence" value="ECO:0007669"/>
    <property type="project" value="TreeGrafter"/>
</dbReference>
<evidence type="ECO:0000256" key="2">
    <source>
        <dbReference type="ARBA" id="ARBA00005336"/>
    </source>
</evidence>
<dbReference type="SUPFAM" id="SSF51445">
    <property type="entry name" value="(Trans)glycosidases"/>
    <property type="match status" value="1"/>
</dbReference>
<reference evidence="10" key="1">
    <citation type="submission" date="2020-02" db="EMBL/GenBank/DDBJ databases">
        <authorList>
            <person name="Meier V. D."/>
        </authorList>
    </citation>
    <scope>NUCLEOTIDE SEQUENCE</scope>
    <source>
        <strain evidence="10">AVDCRST_MAG35</strain>
    </source>
</reference>
<dbReference type="SUPFAM" id="SSF52279">
    <property type="entry name" value="Beta-D-glucan exohydrolase, C-terminal domain"/>
    <property type="match status" value="1"/>
</dbReference>
<organism evidence="10">
    <name type="scientific">uncultured Quadrisphaera sp</name>
    <dbReference type="NCBI Taxonomy" id="904978"/>
    <lineage>
        <taxon>Bacteria</taxon>
        <taxon>Bacillati</taxon>
        <taxon>Actinomycetota</taxon>
        <taxon>Actinomycetes</taxon>
        <taxon>Kineosporiales</taxon>
        <taxon>Kineosporiaceae</taxon>
        <taxon>Quadrisphaera</taxon>
        <taxon>environmental samples</taxon>
    </lineage>
</organism>
<dbReference type="SUPFAM" id="SSF141072">
    <property type="entry name" value="CalX-like"/>
    <property type="match status" value="1"/>
</dbReference>
<dbReference type="PANTHER" id="PTHR30620:SF16">
    <property type="entry name" value="LYSOSOMAL BETA GLUCOSIDASE"/>
    <property type="match status" value="1"/>
</dbReference>
<feature type="domain" description="Glycoside hydrolase family 3 C-terminal" evidence="9">
    <location>
        <begin position="508"/>
        <end position="725"/>
    </location>
</feature>
<feature type="region of interest" description="Disordered" evidence="7">
    <location>
        <begin position="124"/>
        <end position="148"/>
    </location>
</feature>
<evidence type="ECO:0000256" key="5">
    <source>
        <dbReference type="ARBA" id="ARBA00022801"/>
    </source>
</evidence>
<evidence type="ECO:0000313" key="10">
    <source>
        <dbReference type="EMBL" id="CAA9398208.1"/>
    </source>
</evidence>
<dbReference type="PRINTS" id="PR00133">
    <property type="entry name" value="GLHYDRLASE3"/>
</dbReference>
<evidence type="ECO:0000256" key="1">
    <source>
        <dbReference type="ARBA" id="ARBA00000448"/>
    </source>
</evidence>
<dbReference type="EC" id="3.2.1.21" evidence="3"/>
<dbReference type="InterPro" id="IPR002772">
    <property type="entry name" value="Glyco_hydro_3_C"/>
</dbReference>
<protein>
    <recommendedName>
        <fullName evidence="3">beta-glucosidase</fullName>
        <ecNumber evidence="3">3.2.1.21</ecNumber>
    </recommendedName>
</protein>
<dbReference type="InterPro" id="IPR038081">
    <property type="entry name" value="CalX-like_sf"/>
</dbReference>
<evidence type="ECO:0000259" key="9">
    <source>
        <dbReference type="Pfam" id="PF01915"/>
    </source>
</evidence>
<comment type="catalytic activity">
    <reaction evidence="1">
        <text>Hydrolysis of terminal, non-reducing beta-D-glucosyl residues with release of beta-D-glucose.</text>
        <dbReference type="EC" id="3.2.1.21"/>
    </reaction>
</comment>
<evidence type="ECO:0000256" key="4">
    <source>
        <dbReference type="ARBA" id="ARBA00022729"/>
    </source>
</evidence>
<evidence type="ECO:0000256" key="7">
    <source>
        <dbReference type="SAM" id="MobiDB-lite"/>
    </source>
</evidence>
<dbReference type="InterPro" id="IPR036962">
    <property type="entry name" value="Glyco_hydro_3_N_sf"/>
</dbReference>
<dbReference type="InterPro" id="IPR036881">
    <property type="entry name" value="Glyco_hydro_3_C_sf"/>
</dbReference>
<dbReference type="InterPro" id="IPR051915">
    <property type="entry name" value="Cellulose_Degrad_GH3"/>
</dbReference>
<evidence type="ECO:0000256" key="3">
    <source>
        <dbReference type="ARBA" id="ARBA00012744"/>
    </source>
</evidence>
<dbReference type="EMBL" id="CADCUY010000156">
    <property type="protein sequence ID" value="CAA9398208.1"/>
    <property type="molecule type" value="Genomic_DNA"/>
</dbReference>
<name>A0A6J4P1C3_9ACTN</name>
<keyword evidence="6" id="KW-0326">Glycosidase</keyword>
<dbReference type="Gene3D" id="3.20.20.300">
    <property type="entry name" value="Glycoside hydrolase, family 3, N-terminal domain"/>
    <property type="match status" value="1"/>
</dbReference>
<dbReference type="InterPro" id="IPR017853">
    <property type="entry name" value="GH"/>
</dbReference>
<evidence type="ECO:0000256" key="6">
    <source>
        <dbReference type="ARBA" id="ARBA00023295"/>
    </source>
</evidence>
<dbReference type="InterPro" id="IPR001764">
    <property type="entry name" value="Glyco_hydro_3_N"/>
</dbReference>
<proteinExistence type="inferred from homology"/>
<sequence length="809" mass="84612">ATVTVRLDVEGGGTLARDVTVRWSTGVGTATLGADHAAASGTLVFPAGTASGATQELAVATAATDGGETAETVPVQLVADGAAVGTTATVVIDAHDLPYLDPELPVAERVDDLLSRMSLEAKVGQMTQAERNTADEEDESQVKIDEDPSQIASLQLGSVLSGGGSAPEENTPEAWADMVDGYQLWTRLTPLQIPLVYGVDAVHGHGNVRGATVFPHNLGLGATRDPALVEEVSHVTAAETRATGIPWNFAPCLCVARDTRWGRTYESFSEDPTLVGLMGAAATRGLQGDGAGDLADRDRVMATVKHIGGDGDTEYGSGDDPTREGEYPIDQGVTVTSEEDFERIDLAPYGPSVQEEDAGAVMPSYSSIDRTDGPLADEGPIKAHADAALLTGYLKEGLGFDGFVISDYNGIDQIPGDRASDVRTWVNAGGDMAMEPGDFASFTTTLLEEVRAGRVAEERVDDAVRRILTKKVELGLFEQPFADRTNLGDVGSAEHRGVARRAAAASQVLLKNDGQVLPLAGDAPLYVAGRNADDLGNQIGGWSITWQGQSGEHTEGTTVLEGIREVAPDAEVTFSADASAPVDPESTGVVVVGETPYSEGFGDVGGPQWAYDPADNEVPREPKTMELREEDRAVVDEVCEQAARCVVLVVSGRPLVLGDALGDVDALVASALPGSEGGGVADVLFGAAPFTGQLSHSWPRTAEQGELNVGDEEYAPLFPFGWGLSTEATRTPQEQDVEEAVAAVDAVPADDPRMRELVGALRQAVQALVADPATGVPARAADRIARADVALLEGDHAEAVRLLADAVEE</sequence>
<accession>A0A6J4P1C3</accession>
<feature type="non-terminal residue" evidence="10">
    <location>
        <position position="1"/>
    </location>
</feature>
<comment type="similarity">
    <text evidence="2">Belongs to the glycosyl hydrolase 3 family.</text>
</comment>
<dbReference type="AlphaFoldDB" id="A0A6J4P1C3"/>
<feature type="region of interest" description="Disordered" evidence="7">
    <location>
        <begin position="307"/>
        <end position="328"/>
    </location>
</feature>
<gene>
    <name evidence="10" type="ORF">AVDCRST_MAG35-755</name>
</gene>
<dbReference type="Pfam" id="PF00933">
    <property type="entry name" value="Glyco_hydro_3"/>
    <property type="match status" value="1"/>
</dbReference>
<dbReference type="Gene3D" id="2.60.40.2030">
    <property type="match status" value="1"/>
</dbReference>
<dbReference type="Pfam" id="PF01915">
    <property type="entry name" value="Glyco_hydro_3_C"/>
    <property type="match status" value="1"/>
</dbReference>
<keyword evidence="5" id="KW-0378">Hydrolase</keyword>
<evidence type="ECO:0000259" key="8">
    <source>
        <dbReference type="Pfam" id="PF00933"/>
    </source>
</evidence>
<dbReference type="Gene3D" id="3.40.50.1700">
    <property type="entry name" value="Glycoside hydrolase family 3 C-terminal domain"/>
    <property type="match status" value="1"/>
</dbReference>
<keyword evidence="4" id="KW-0732">Signal</keyword>
<dbReference type="PANTHER" id="PTHR30620">
    <property type="entry name" value="PERIPLASMIC BETA-GLUCOSIDASE-RELATED"/>
    <property type="match status" value="1"/>
</dbReference>
<dbReference type="GO" id="GO:0008422">
    <property type="term" value="F:beta-glucosidase activity"/>
    <property type="evidence" value="ECO:0007669"/>
    <property type="project" value="UniProtKB-EC"/>
</dbReference>